<dbReference type="OrthoDB" id="1936239at2759"/>
<dbReference type="InterPro" id="IPR005380">
    <property type="entry name" value="XS_domain"/>
</dbReference>
<evidence type="ECO:0000313" key="8">
    <source>
        <dbReference type="EMBL" id="KAJ4839483.1"/>
    </source>
</evidence>
<evidence type="ECO:0000256" key="1">
    <source>
        <dbReference type="ARBA" id="ARBA00023054"/>
    </source>
</evidence>
<dbReference type="Pfam" id="PF03470">
    <property type="entry name" value="zf-XS"/>
    <property type="match status" value="1"/>
</dbReference>
<dbReference type="AlphaFoldDB" id="A0A9Q0FXP8"/>
<dbReference type="InterPro" id="IPR038588">
    <property type="entry name" value="XS_domain_sf"/>
</dbReference>
<feature type="domain" description="XS" evidence="6">
    <location>
        <begin position="332"/>
        <end position="445"/>
    </location>
</feature>
<evidence type="ECO:0008006" key="10">
    <source>
        <dbReference type="Google" id="ProtNLM"/>
    </source>
</evidence>
<gene>
    <name evidence="8" type="ORF">Tsubulata_030720</name>
</gene>
<dbReference type="InterPro" id="IPR044287">
    <property type="entry name" value="SGS3"/>
</dbReference>
<evidence type="ECO:0000256" key="2">
    <source>
        <dbReference type="ARBA" id="ARBA00023158"/>
    </source>
</evidence>
<dbReference type="PANTHER" id="PTHR46602:SF1">
    <property type="entry name" value="PROTEIN SUPPRESSOR OF GENE SILENCING 3"/>
    <property type="match status" value="1"/>
</dbReference>
<evidence type="ECO:0000256" key="3">
    <source>
        <dbReference type="ARBA" id="ARBA00024022"/>
    </source>
</evidence>
<name>A0A9Q0FXP8_9ROSI</name>
<dbReference type="PANTHER" id="PTHR46602">
    <property type="entry name" value="PROTEIN SUPPRESSOR OF GENE SILENCING 3"/>
    <property type="match status" value="1"/>
</dbReference>
<dbReference type="GO" id="GO:0031047">
    <property type="term" value="P:regulatory ncRNA-mediated gene silencing"/>
    <property type="evidence" value="ECO:0007669"/>
    <property type="project" value="UniProtKB-KW"/>
</dbReference>
<dbReference type="CDD" id="cd12266">
    <property type="entry name" value="RRM_like_XS"/>
    <property type="match status" value="1"/>
</dbReference>
<organism evidence="8 9">
    <name type="scientific">Turnera subulata</name>
    <dbReference type="NCBI Taxonomy" id="218843"/>
    <lineage>
        <taxon>Eukaryota</taxon>
        <taxon>Viridiplantae</taxon>
        <taxon>Streptophyta</taxon>
        <taxon>Embryophyta</taxon>
        <taxon>Tracheophyta</taxon>
        <taxon>Spermatophyta</taxon>
        <taxon>Magnoliopsida</taxon>
        <taxon>eudicotyledons</taxon>
        <taxon>Gunneridae</taxon>
        <taxon>Pentapetalae</taxon>
        <taxon>rosids</taxon>
        <taxon>fabids</taxon>
        <taxon>Malpighiales</taxon>
        <taxon>Passifloraceae</taxon>
        <taxon>Turnera</taxon>
    </lineage>
</organism>
<comment type="similarity">
    <text evidence="3">Belongs to the SGS3 family.</text>
</comment>
<evidence type="ECO:0000313" key="9">
    <source>
        <dbReference type="Proteomes" id="UP001141552"/>
    </source>
</evidence>
<sequence length="663" mass="76252">MSSRGVPGVGNSGGPKPNNLSWGDQVEQVSHGVAEVSLQDDGPWEVISKKSRNRGGNPQKSWPQPQNSNSRGHPDASSYKPPTMRNNPRPAQPPPVVVVDHWRSAGRGNISRPPNSSSSSTTAAAAATTRHLDTYHPAPQPAIRPPLQHGWNWQSRPAANQPSLADPSHNPQHHDADPNKPDDADQAEDHDAVDHDDDNDDEDDDDLDDSDDDLLSDDFDSDASEKSHTTRKNNRWFKQFFTIMDALAVEEINEPTRQWHCPACHGGPGAIDWYRGLQPLITHAKTKGSKRVRLHRELAELLEEELHRRGTSVIPAGEQFGMWKGLNEGERDHEIVWPPMVIIMNTRLEQDENNKWIGMGNQELLEYFNTYAAVRARHSYGPQGHRGMSVLIFESSARGYLEAERLHKHFAEQRMDRNAWDHRRVLFSSGGNRQLYGFLALKEDLDYFNQHSQGKSRLKYEMKSYHEMVVRQISQMTEDNQQLNYFKNKAVKEKRHSKALEKNFVIVTERLRRTTEEGNIVRQRTQMQHEENKEEMEFQEQFFKEQLKLIREERSVTEENFEKLQREKRDQVELDVKSSGSEEYRRRAEEAANFIKLQDKEMEAFVAERETLIKAHEDRMAKIEAKKKELWKEEVESEKEFDTQLAGLMKKYSQTGAEGSASY</sequence>
<dbReference type="Proteomes" id="UP001141552">
    <property type="component" value="Unassembled WGS sequence"/>
</dbReference>
<keyword evidence="9" id="KW-1185">Reference proteome</keyword>
<evidence type="ECO:0000259" key="6">
    <source>
        <dbReference type="Pfam" id="PF03468"/>
    </source>
</evidence>
<dbReference type="Pfam" id="PF03468">
    <property type="entry name" value="XS"/>
    <property type="match status" value="1"/>
</dbReference>
<feature type="coiled-coil region" evidence="4">
    <location>
        <begin position="606"/>
        <end position="633"/>
    </location>
</feature>
<dbReference type="InterPro" id="IPR005381">
    <property type="entry name" value="Znf-XS_domain"/>
</dbReference>
<dbReference type="Gene3D" id="3.30.70.2890">
    <property type="entry name" value="XS domain"/>
    <property type="match status" value="1"/>
</dbReference>
<proteinExistence type="inferred from homology"/>
<feature type="domain" description="Zinc finger-XS" evidence="7">
    <location>
        <begin position="261"/>
        <end position="299"/>
    </location>
</feature>
<feature type="compositionally biased region" description="Polar residues" evidence="5">
    <location>
        <begin position="151"/>
        <end position="163"/>
    </location>
</feature>
<reference evidence="8" key="1">
    <citation type="submission" date="2022-02" db="EMBL/GenBank/DDBJ databases">
        <authorList>
            <person name="Henning P.M."/>
            <person name="McCubbin A.G."/>
            <person name="Shore J.S."/>
        </authorList>
    </citation>
    <scope>NUCLEOTIDE SEQUENCE</scope>
    <source>
        <strain evidence="8">F60SS</strain>
        <tissue evidence="8">Leaves</tissue>
    </source>
</reference>
<keyword evidence="2" id="KW-0943">RNA-mediated gene silencing</keyword>
<dbReference type="GO" id="GO:0051607">
    <property type="term" value="P:defense response to virus"/>
    <property type="evidence" value="ECO:0007669"/>
    <property type="project" value="InterPro"/>
</dbReference>
<evidence type="ECO:0000256" key="4">
    <source>
        <dbReference type="SAM" id="Coils"/>
    </source>
</evidence>
<keyword evidence="1 4" id="KW-0175">Coiled coil</keyword>
<comment type="caution">
    <text evidence="8">The sequence shown here is derived from an EMBL/GenBank/DDBJ whole genome shotgun (WGS) entry which is preliminary data.</text>
</comment>
<accession>A0A9Q0FXP8</accession>
<protein>
    <recommendedName>
        <fullName evidence="10">XS domain-containing protein</fullName>
    </recommendedName>
</protein>
<reference evidence="8" key="2">
    <citation type="journal article" date="2023" name="Plants (Basel)">
        <title>Annotation of the Turnera subulata (Passifloraceae) Draft Genome Reveals the S-Locus Evolved after the Divergence of Turneroideae from Passifloroideae in a Stepwise Manner.</title>
        <authorList>
            <person name="Henning P.M."/>
            <person name="Roalson E.H."/>
            <person name="Mir W."/>
            <person name="McCubbin A.G."/>
            <person name="Shore J.S."/>
        </authorList>
    </citation>
    <scope>NUCLEOTIDE SEQUENCE</scope>
    <source>
        <strain evidence="8">F60SS</strain>
    </source>
</reference>
<feature type="compositionally biased region" description="Acidic residues" evidence="5">
    <location>
        <begin position="194"/>
        <end position="222"/>
    </location>
</feature>
<dbReference type="EMBL" id="JAKUCV010003303">
    <property type="protein sequence ID" value="KAJ4839483.1"/>
    <property type="molecule type" value="Genomic_DNA"/>
</dbReference>
<evidence type="ECO:0000256" key="5">
    <source>
        <dbReference type="SAM" id="MobiDB-lite"/>
    </source>
</evidence>
<feature type="region of interest" description="Disordered" evidence="5">
    <location>
        <begin position="1"/>
        <end position="230"/>
    </location>
</feature>
<feature type="compositionally biased region" description="Low complexity" evidence="5">
    <location>
        <begin position="116"/>
        <end position="129"/>
    </location>
</feature>
<feature type="compositionally biased region" description="Basic and acidic residues" evidence="5">
    <location>
        <begin position="172"/>
        <end position="193"/>
    </location>
</feature>
<evidence type="ECO:0000259" key="7">
    <source>
        <dbReference type="Pfam" id="PF03470"/>
    </source>
</evidence>
<feature type="compositionally biased region" description="Polar residues" evidence="5">
    <location>
        <begin position="54"/>
        <end position="71"/>
    </location>
</feature>